<feature type="non-terminal residue" evidence="10">
    <location>
        <position position="1"/>
    </location>
</feature>
<keyword evidence="3" id="KW-0949">S-adenosyl-L-methionine</keyword>
<dbReference type="GO" id="GO:0031507">
    <property type="term" value="P:heterochromatin formation"/>
    <property type="evidence" value="ECO:0007669"/>
    <property type="project" value="TreeGrafter"/>
</dbReference>
<evidence type="ECO:0000259" key="8">
    <source>
        <dbReference type="PROSITE" id="PS50280"/>
    </source>
</evidence>
<evidence type="ECO:0000256" key="7">
    <source>
        <dbReference type="SAM" id="MobiDB-lite"/>
    </source>
</evidence>
<evidence type="ECO:0000313" key="11">
    <source>
        <dbReference type="Proteomes" id="UP000284657"/>
    </source>
</evidence>
<feature type="region of interest" description="Disordered" evidence="7">
    <location>
        <begin position="284"/>
        <end position="335"/>
    </location>
</feature>
<accession>A0A3R7N7Z8</accession>
<keyword evidence="2" id="KW-0808">Transferase</keyword>
<dbReference type="PANTHER" id="PTHR45747">
    <property type="entry name" value="HISTONE-LYSINE N-METHYLTRANSFERASE E(Z)"/>
    <property type="match status" value="1"/>
</dbReference>
<dbReference type="AlphaFoldDB" id="A0A3R7N7Z8"/>
<evidence type="ECO:0000256" key="6">
    <source>
        <dbReference type="ARBA" id="ARBA00048568"/>
    </source>
</evidence>
<sequence>AVKLAKTSSHSCSRSDGDVSFQIGRCNSGFLNERSVSALFQINLLEKIQSLRPYTASIGLRSSYHVEDDPILRYTASSRPGGSNGENAGAEAVKKYGLDIGKMADEEVVEYVLRLVVGHLGASEQVFYALKSELDFSQAYTAYCELKKLHDSREQAGARIAKVCKLIQDEGRTRDSDITALSNLMKHSSLSAASAKASSRRLQPPISTFESNIVDNFVDSAMVGMAALGLRATDSYNELVDVYRGSFCRMCYQYGCHEHGGEHSLPTRRVDPAYPRVQSAPVAALGGIDGDEDNASDSSDGDTVCFDSDASEEGISSSEVSAAATRSGQQHLRDPSEFVNASHVSLVATKMRMFLSDDTVCSQRCWKCDDSSGPNRGGVSLSPTELGMIRKLRETMGDNSCLLAAVMDSVSCKELHAFIEEEEVTSGGRPNRRLGNWKHGRRSGGSNHELVQRTRNQRLQDRGTKNHEYKPCMHEGMCDSTGCSCMKRDHMCEKACACSRDCPNRFEGCTCAPGSCRTNTCPCFAALRECDPDFCLSCGASDVAVGVMSSPHTNEHSCGNVNVACTRHKRLMKGFSGIHGYGMYAHETIAADEFVYEYTGAMLSQDEAERRGMLYDKMNMSYLFDLNEDAVLDALRSGNKSKFINHEGETPNCTAKVVSVCGIHHISIWALRDIAKGEELFFDYGYKGNVGPEWSKHRSRLETVAPKDTS</sequence>
<dbReference type="GO" id="GO:0003682">
    <property type="term" value="F:chromatin binding"/>
    <property type="evidence" value="ECO:0007669"/>
    <property type="project" value="TreeGrafter"/>
</dbReference>
<evidence type="ECO:0000256" key="1">
    <source>
        <dbReference type="ARBA" id="ARBA00022603"/>
    </source>
</evidence>
<protein>
    <submittedName>
        <fullName evidence="10">Uncharacterized protein</fullName>
    </submittedName>
</protein>
<dbReference type="SMART" id="SM01114">
    <property type="entry name" value="CXC"/>
    <property type="match status" value="1"/>
</dbReference>
<dbReference type="InterPro" id="IPR001214">
    <property type="entry name" value="SET_dom"/>
</dbReference>
<reference evidence="10 11" key="1">
    <citation type="submission" date="2018-07" db="EMBL/GenBank/DDBJ databases">
        <title>Genome sequencing of oomycete isolates from Chile give support for New Zealand origin for Phytophthora kernoviae and make available the first Nothophytophthora sp. genome.</title>
        <authorList>
            <person name="Studholme D.J."/>
            <person name="Sanfuentes E."/>
            <person name="Panda P."/>
            <person name="Hill R."/>
            <person name="Sambles C."/>
            <person name="Grant M."/>
            <person name="Williams N.M."/>
            <person name="Mcdougal R.L."/>
        </authorList>
    </citation>
    <scope>NUCLEOTIDE SEQUENCE [LARGE SCALE GENOMIC DNA]</scope>
    <source>
        <strain evidence="10">Chile7</strain>
    </source>
</reference>
<feature type="compositionally biased region" description="Basic residues" evidence="7">
    <location>
        <begin position="430"/>
        <end position="442"/>
    </location>
</feature>
<dbReference type="EMBL" id="MBAD02000383">
    <property type="protein sequence ID" value="RLN68817.1"/>
    <property type="molecule type" value="Genomic_DNA"/>
</dbReference>
<dbReference type="Gene3D" id="2.170.270.10">
    <property type="entry name" value="SET domain"/>
    <property type="match status" value="1"/>
</dbReference>
<keyword evidence="1" id="KW-0489">Methyltransferase</keyword>
<feature type="region of interest" description="Disordered" evidence="7">
    <location>
        <begin position="423"/>
        <end position="457"/>
    </location>
</feature>
<proteinExistence type="predicted"/>
<comment type="caution">
    <text evidence="10">The sequence shown here is derived from an EMBL/GenBank/DDBJ whole genome shotgun (WGS) entry which is preliminary data.</text>
</comment>
<dbReference type="PANTHER" id="PTHR45747:SF4">
    <property type="entry name" value="HISTONE-LYSINE N-METHYLTRANSFERASE E(Z)"/>
    <property type="match status" value="1"/>
</dbReference>
<evidence type="ECO:0000259" key="9">
    <source>
        <dbReference type="PROSITE" id="PS51633"/>
    </source>
</evidence>
<dbReference type="PROSITE" id="PS50280">
    <property type="entry name" value="SET"/>
    <property type="match status" value="1"/>
</dbReference>
<keyword evidence="5" id="KW-0804">Transcription</keyword>
<gene>
    <name evidence="10" type="ORF">BBJ29_009763</name>
</gene>
<dbReference type="CDD" id="cd10519">
    <property type="entry name" value="SET_EZH"/>
    <property type="match status" value="1"/>
</dbReference>
<dbReference type="Pfam" id="PF00856">
    <property type="entry name" value="SET"/>
    <property type="match status" value="1"/>
</dbReference>
<dbReference type="PROSITE" id="PS51633">
    <property type="entry name" value="CXC"/>
    <property type="match status" value="1"/>
</dbReference>
<dbReference type="InterPro" id="IPR041355">
    <property type="entry name" value="Pre-SET_CXC"/>
</dbReference>
<feature type="domain" description="CXC" evidence="9">
    <location>
        <begin position="454"/>
        <end position="555"/>
    </location>
</feature>
<dbReference type="InterPro" id="IPR033467">
    <property type="entry name" value="Tesmin/TSO1-like_CXC"/>
</dbReference>
<dbReference type="InterPro" id="IPR045318">
    <property type="entry name" value="EZH1/2-like"/>
</dbReference>
<dbReference type="GO" id="GO:0032259">
    <property type="term" value="P:methylation"/>
    <property type="evidence" value="ECO:0007669"/>
    <property type="project" value="UniProtKB-KW"/>
</dbReference>
<dbReference type="InterPro" id="IPR046341">
    <property type="entry name" value="SET_dom_sf"/>
</dbReference>
<dbReference type="InterPro" id="IPR026489">
    <property type="entry name" value="CXC_dom"/>
</dbReference>
<evidence type="ECO:0000256" key="4">
    <source>
        <dbReference type="ARBA" id="ARBA00023015"/>
    </source>
</evidence>
<comment type="catalytic activity">
    <reaction evidence="6">
        <text>L-lysyl(27)-[histone H3] + 3 S-adenosyl-L-methionine = N(6),N(6),N(6)-trimethyl-L-lysyl(27)-[histone H3] + 3 S-adenosyl-L-homocysteine + 3 H(+)</text>
        <dbReference type="Rhea" id="RHEA:60292"/>
        <dbReference type="Rhea" id="RHEA-COMP:15535"/>
        <dbReference type="Rhea" id="RHEA-COMP:15548"/>
        <dbReference type="ChEBI" id="CHEBI:15378"/>
        <dbReference type="ChEBI" id="CHEBI:29969"/>
        <dbReference type="ChEBI" id="CHEBI:57856"/>
        <dbReference type="ChEBI" id="CHEBI:59789"/>
        <dbReference type="ChEBI" id="CHEBI:61961"/>
        <dbReference type="EC" id="2.1.1.356"/>
    </reaction>
</comment>
<dbReference type="SMART" id="SM00317">
    <property type="entry name" value="SET"/>
    <property type="match status" value="1"/>
</dbReference>
<dbReference type="GO" id="GO:0005634">
    <property type="term" value="C:nucleus"/>
    <property type="evidence" value="ECO:0007669"/>
    <property type="project" value="TreeGrafter"/>
</dbReference>
<feature type="domain" description="SET" evidence="8">
    <location>
        <begin position="569"/>
        <end position="685"/>
    </location>
</feature>
<name>A0A3R7N7Z8_9STRA</name>
<dbReference type="Proteomes" id="UP000284657">
    <property type="component" value="Unassembled WGS sequence"/>
</dbReference>
<evidence type="ECO:0000256" key="2">
    <source>
        <dbReference type="ARBA" id="ARBA00022679"/>
    </source>
</evidence>
<evidence type="ECO:0000256" key="5">
    <source>
        <dbReference type="ARBA" id="ARBA00023163"/>
    </source>
</evidence>
<organism evidence="10 11">
    <name type="scientific">Phytophthora kernoviae</name>
    <dbReference type="NCBI Taxonomy" id="325452"/>
    <lineage>
        <taxon>Eukaryota</taxon>
        <taxon>Sar</taxon>
        <taxon>Stramenopiles</taxon>
        <taxon>Oomycota</taxon>
        <taxon>Peronosporomycetes</taxon>
        <taxon>Peronosporales</taxon>
        <taxon>Peronosporaceae</taxon>
        <taxon>Phytophthora</taxon>
    </lineage>
</organism>
<dbReference type="Pfam" id="PF18264">
    <property type="entry name" value="preSET_CXC"/>
    <property type="match status" value="1"/>
</dbReference>
<feature type="compositionally biased region" description="Polar residues" evidence="7">
    <location>
        <begin position="314"/>
        <end position="330"/>
    </location>
</feature>
<evidence type="ECO:0000256" key="3">
    <source>
        <dbReference type="ARBA" id="ARBA00022691"/>
    </source>
</evidence>
<evidence type="ECO:0000313" key="10">
    <source>
        <dbReference type="EMBL" id="RLN68817.1"/>
    </source>
</evidence>
<dbReference type="SUPFAM" id="SSF82199">
    <property type="entry name" value="SET domain"/>
    <property type="match status" value="1"/>
</dbReference>
<dbReference type="GO" id="GO:0140951">
    <property type="term" value="F:histone H3K27 trimethyltransferase activity"/>
    <property type="evidence" value="ECO:0007669"/>
    <property type="project" value="UniProtKB-EC"/>
</dbReference>
<keyword evidence="4" id="KW-0805">Transcription regulation</keyword>